<dbReference type="Proteomes" id="UP000053144">
    <property type="component" value="Chromosome 6"/>
</dbReference>
<reference evidence="2" key="1">
    <citation type="journal article" date="2015" name="Proc. Natl. Acad. Sci. U.S.A.">
        <title>Genome sequencing of adzuki bean (Vigna angularis) provides insight into high starch and low fat accumulation and domestication.</title>
        <authorList>
            <person name="Yang K."/>
            <person name="Tian Z."/>
            <person name="Chen C."/>
            <person name="Luo L."/>
            <person name="Zhao B."/>
            <person name="Wang Z."/>
            <person name="Yu L."/>
            <person name="Li Y."/>
            <person name="Sun Y."/>
            <person name="Li W."/>
            <person name="Chen Y."/>
            <person name="Li Y."/>
            <person name="Zhang Y."/>
            <person name="Ai D."/>
            <person name="Zhao J."/>
            <person name="Shang C."/>
            <person name="Ma Y."/>
            <person name="Wu B."/>
            <person name="Wang M."/>
            <person name="Gao L."/>
            <person name="Sun D."/>
            <person name="Zhang P."/>
            <person name="Guo F."/>
            <person name="Wang W."/>
            <person name="Li Y."/>
            <person name="Wang J."/>
            <person name="Varshney R.K."/>
            <person name="Wang J."/>
            <person name="Ling H.Q."/>
            <person name="Wan P."/>
        </authorList>
    </citation>
    <scope>NUCLEOTIDE SEQUENCE</scope>
    <source>
        <strain evidence="2">cv. Jingnong 6</strain>
    </source>
</reference>
<evidence type="ECO:0000313" key="1">
    <source>
        <dbReference type="EMBL" id="KOM45502.1"/>
    </source>
</evidence>
<protein>
    <submittedName>
        <fullName evidence="1">Uncharacterized protein</fullName>
    </submittedName>
</protein>
<evidence type="ECO:0000313" key="2">
    <source>
        <dbReference type="Proteomes" id="UP000053144"/>
    </source>
</evidence>
<name>A0A0L9USF7_PHAAN</name>
<sequence length="101" mass="11632">MGSEEYSLLKDSTIEIEAKDETFSLCFWLYFTTSSAFPSTIIQQCRYLQVFPIDELVRISLQVVTNKPPTHFVDDIFSKFIPPVDNNNKPEDSGSNKNIKY</sequence>
<dbReference type="Gramene" id="KOM45502">
    <property type="protein sequence ID" value="KOM45502"/>
    <property type="gene ID" value="LR48_Vigan06g080800"/>
</dbReference>
<proteinExistence type="predicted"/>
<accession>A0A0L9USF7</accession>
<organism evidence="1 2">
    <name type="scientific">Phaseolus angularis</name>
    <name type="common">Azuki bean</name>
    <name type="synonym">Vigna angularis</name>
    <dbReference type="NCBI Taxonomy" id="3914"/>
    <lineage>
        <taxon>Eukaryota</taxon>
        <taxon>Viridiplantae</taxon>
        <taxon>Streptophyta</taxon>
        <taxon>Embryophyta</taxon>
        <taxon>Tracheophyta</taxon>
        <taxon>Spermatophyta</taxon>
        <taxon>Magnoliopsida</taxon>
        <taxon>eudicotyledons</taxon>
        <taxon>Gunneridae</taxon>
        <taxon>Pentapetalae</taxon>
        <taxon>rosids</taxon>
        <taxon>fabids</taxon>
        <taxon>Fabales</taxon>
        <taxon>Fabaceae</taxon>
        <taxon>Papilionoideae</taxon>
        <taxon>50 kb inversion clade</taxon>
        <taxon>NPAAA clade</taxon>
        <taxon>indigoferoid/millettioid clade</taxon>
        <taxon>Phaseoleae</taxon>
        <taxon>Vigna</taxon>
    </lineage>
</organism>
<dbReference type="AlphaFoldDB" id="A0A0L9USF7"/>
<gene>
    <name evidence="1" type="ORF">LR48_Vigan06g080800</name>
</gene>
<dbReference type="EMBL" id="CM003376">
    <property type="protein sequence ID" value="KOM45502.1"/>
    <property type="molecule type" value="Genomic_DNA"/>
</dbReference>